<dbReference type="CDD" id="cd00311">
    <property type="entry name" value="TIM"/>
    <property type="match status" value="1"/>
</dbReference>
<dbReference type="InterPro" id="IPR000652">
    <property type="entry name" value="Triosephosphate_isomerase"/>
</dbReference>
<evidence type="ECO:0000256" key="1">
    <source>
        <dbReference type="ARBA" id="ARBA00007422"/>
    </source>
</evidence>
<keyword evidence="3" id="KW-0324">Glycolysis</keyword>
<name>A0A1G2CT34_9BACT</name>
<dbReference type="GO" id="GO:0005829">
    <property type="term" value="C:cytosol"/>
    <property type="evidence" value="ECO:0007669"/>
    <property type="project" value="TreeGrafter"/>
</dbReference>
<evidence type="ECO:0000256" key="3">
    <source>
        <dbReference type="RuleBase" id="RU363013"/>
    </source>
</evidence>
<dbReference type="Gene3D" id="3.20.20.70">
    <property type="entry name" value="Aldolase class I"/>
    <property type="match status" value="1"/>
</dbReference>
<sequence length="250" mass="27908">KPILAFNWKMNPASEKEAISIFKEVQKGISFFNGKTLIFPPFIFLSKLAKLRGVKNNPELGSQNVFWEEKGAYTGEISPVMIKNIKGEWVIIGHSERRKLGDTDEIVSKKIFSSLAASLKFILCVGENKKMPQVKAEAFIFNQLKSSLSSVEKIKAENWKSKIIIAYEPIWAIGTGENASPEYAEIISQSIKKFFSTEFNFLPKILYGGSVNSENISSFLKLHNINGVLIGGASLRPDEIKKIMKLSGDV</sequence>
<comment type="pathway">
    <text evidence="3">Carbohydrate degradation; glycolysis; D-glyceraldehyde 3-phosphate from glycerone phosphate: step 1/1.</text>
</comment>
<keyword evidence="2 3" id="KW-0413">Isomerase</keyword>
<dbReference type="GO" id="GO:0004807">
    <property type="term" value="F:triose-phosphate isomerase activity"/>
    <property type="evidence" value="ECO:0007669"/>
    <property type="project" value="UniProtKB-UniRule"/>
</dbReference>
<comment type="catalytic activity">
    <reaction evidence="3">
        <text>D-glyceraldehyde 3-phosphate = dihydroxyacetone phosphate</text>
        <dbReference type="Rhea" id="RHEA:18585"/>
        <dbReference type="ChEBI" id="CHEBI:57642"/>
        <dbReference type="ChEBI" id="CHEBI:59776"/>
        <dbReference type="EC" id="5.3.1.1"/>
    </reaction>
</comment>
<dbReference type="GO" id="GO:0019563">
    <property type="term" value="P:glycerol catabolic process"/>
    <property type="evidence" value="ECO:0007669"/>
    <property type="project" value="TreeGrafter"/>
</dbReference>
<comment type="subcellular location">
    <subcellularLocation>
        <location evidence="3">Cytoplasm</location>
    </subcellularLocation>
</comment>
<comment type="subunit">
    <text evidence="3">Homodimer.</text>
</comment>
<dbReference type="GO" id="GO:0006094">
    <property type="term" value="P:gluconeogenesis"/>
    <property type="evidence" value="ECO:0007669"/>
    <property type="project" value="UniProtKB-UniPathway"/>
</dbReference>
<dbReference type="GO" id="GO:0046166">
    <property type="term" value="P:glyceraldehyde-3-phosphate biosynthetic process"/>
    <property type="evidence" value="ECO:0007669"/>
    <property type="project" value="TreeGrafter"/>
</dbReference>
<dbReference type="InterPro" id="IPR013785">
    <property type="entry name" value="Aldolase_TIM"/>
</dbReference>
<accession>A0A1G2CT34</accession>
<reference evidence="4 5" key="1">
    <citation type="journal article" date="2016" name="Nat. Commun.">
        <title>Thousands of microbial genomes shed light on interconnected biogeochemical processes in an aquifer system.</title>
        <authorList>
            <person name="Anantharaman K."/>
            <person name="Brown C.T."/>
            <person name="Hug L.A."/>
            <person name="Sharon I."/>
            <person name="Castelle C.J."/>
            <person name="Probst A.J."/>
            <person name="Thomas B.C."/>
            <person name="Singh A."/>
            <person name="Wilkins M.J."/>
            <person name="Karaoz U."/>
            <person name="Brodie E.L."/>
            <person name="Williams K.H."/>
            <person name="Hubbard S.S."/>
            <person name="Banfield J.F."/>
        </authorList>
    </citation>
    <scope>NUCLEOTIDE SEQUENCE [LARGE SCALE GENOMIC DNA]</scope>
</reference>
<comment type="similarity">
    <text evidence="1 3">Belongs to the triosephosphate isomerase family.</text>
</comment>
<feature type="non-terminal residue" evidence="4">
    <location>
        <position position="1"/>
    </location>
</feature>
<dbReference type="EC" id="5.3.1.1" evidence="3"/>
<dbReference type="EMBL" id="MHLF01000003">
    <property type="protein sequence ID" value="OGZ04362.1"/>
    <property type="molecule type" value="Genomic_DNA"/>
</dbReference>
<dbReference type="GO" id="GO:0006096">
    <property type="term" value="P:glycolytic process"/>
    <property type="evidence" value="ECO:0007669"/>
    <property type="project" value="UniProtKB-UniRule"/>
</dbReference>
<proteinExistence type="inferred from homology"/>
<evidence type="ECO:0000313" key="5">
    <source>
        <dbReference type="Proteomes" id="UP000177246"/>
    </source>
</evidence>
<dbReference type="PANTHER" id="PTHR21139">
    <property type="entry name" value="TRIOSEPHOSPHATE ISOMERASE"/>
    <property type="match status" value="1"/>
</dbReference>
<dbReference type="InterPro" id="IPR020861">
    <property type="entry name" value="Triosephosphate_isomerase_AS"/>
</dbReference>
<dbReference type="Proteomes" id="UP000177246">
    <property type="component" value="Unassembled WGS sequence"/>
</dbReference>
<dbReference type="PROSITE" id="PS00171">
    <property type="entry name" value="TIM_1"/>
    <property type="match status" value="1"/>
</dbReference>
<evidence type="ECO:0000256" key="2">
    <source>
        <dbReference type="ARBA" id="ARBA00023235"/>
    </source>
</evidence>
<dbReference type="UniPathway" id="UPA00138"/>
<dbReference type="PROSITE" id="PS51440">
    <property type="entry name" value="TIM_2"/>
    <property type="match status" value="1"/>
</dbReference>
<dbReference type="NCBIfam" id="TIGR00419">
    <property type="entry name" value="tim"/>
    <property type="match status" value="1"/>
</dbReference>
<comment type="caution">
    <text evidence="4">The sequence shown here is derived from an EMBL/GenBank/DDBJ whole genome shotgun (WGS) entry which is preliminary data.</text>
</comment>
<comment type="pathway">
    <text evidence="3">Carbohydrate biosynthesis; gluconeogenesis.</text>
</comment>
<dbReference type="AlphaFoldDB" id="A0A1G2CT34"/>
<dbReference type="InterPro" id="IPR035990">
    <property type="entry name" value="TIM_sf"/>
</dbReference>
<evidence type="ECO:0000313" key="4">
    <source>
        <dbReference type="EMBL" id="OGZ04362.1"/>
    </source>
</evidence>
<organism evidence="4 5">
    <name type="scientific">Candidatus Liptonbacteria bacterium RIFOXYC1_FULL_36_8</name>
    <dbReference type="NCBI Taxonomy" id="1798655"/>
    <lineage>
        <taxon>Bacteria</taxon>
        <taxon>Candidatus Liptoniibacteriota</taxon>
    </lineage>
</organism>
<keyword evidence="3" id="KW-0963">Cytoplasm</keyword>
<dbReference type="Pfam" id="PF00121">
    <property type="entry name" value="TIM"/>
    <property type="match status" value="1"/>
</dbReference>
<dbReference type="UniPathway" id="UPA00109">
    <property type="reaction ID" value="UER00189"/>
</dbReference>
<gene>
    <name evidence="4" type="ORF">A2430_01380</name>
</gene>
<protein>
    <recommendedName>
        <fullName evidence="3">Triosephosphate isomerase</fullName>
        <ecNumber evidence="3">5.3.1.1</ecNumber>
    </recommendedName>
</protein>
<keyword evidence="3" id="KW-0312">Gluconeogenesis</keyword>
<dbReference type="SUPFAM" id="SSF51351">
    <property type="entry name" value="Triosephosphate isomerase (TIM)"/>
    <property type="match status" value="1"/>
</dbReference>
<dbReference type="PANTHER" id="PTHR21139:SF42">
    <property type="entry name" value="TRIOSEPHOSPHATE ISOMERASE"/>
    <property type="match status" value="1"/>
</dbReference>